<sequence>MGDMMKLKVASIGLVLLLTMGGLALFSFSLGCTEQEEAPAEPGENAIVEPTIAEPVANTTPEFEPVSAENITGIEWQWTSFQSFETPEYQIMVPDPENYTLAFFPDGTYRIKADCNNGSGNYTLEENNLTLGPAAITLMACGPESMDSEYLSILSRVETAAFEDGQLVLYPGTEGDKMFFTNGGEVEQ</sequence>
<keyword evidence="3" id="KW-1185">Reference proteome</keyword>
<reference evidence="2 3" key="1">
    <citation type="submission" date="2014-07" db="EMBL/GenBank/DDBJ databases">
        <title>Methanogenic archaea and the global carbon cycle.</title>
        <authorList>
            <person name="Henriksen J.R."/>
            <person name="Luke J."/>
            <person name="Reinhart S."/>
            <person name="Benedict M.N."/>
            <person name="Youngblut N.D."/>
            <person name="Metcalf M.E."/>
            <person name="Whitaker R.J."/>
            <person name="Metcalf W.W."/>
        </authorList>
    </citation>
    <scope>NUCLEOTIDE SEQUENCE [LARGE SCALE GENOMIC DNA]</scope>
    <source>
        <strain evidence="2 3">T4/M</strain>
    </source>
</reference>
<evidence type="ECO:0000313" key="3">
    <source>
        <dbReference type="Proteomes" id="UP000033111"/>
    </source>
</evidence>
<dbReference type="InterPro" id="IPR053147">
    <property type="entry name" value="Hsp_HslJ-like"/>
</dbReference>
<evidence type="ECO:0000259" key="1">
    <source>
        <dbReference type="PROSITE" id="PS50042"/>
    </source>
</evidence>
<dbReference type="Gene3D" id="2.40.128.270">
    <property type="match status" value="1"/>
</dbReference>
<feature type="domain" description="Cyclic nucleotide-binding" evidence="1">
    <location>
        <begin position="147"/>
        <end position="188"/>
    </location>
</feature>
<dbReference type="Pfam" id="PF03724">
    <property type="entry name" value="META"/>
    <property type="match status" value="1"/>
</dbReference>
<dbReference type="KEGG" id="msw:MSSIT_2543"/>
<gene>
    <name evidence="2" type="ORF">MSSIT_2543</name>
</gene>
<dbReference type="InterPro" id="IPR000595">
    <property type="entry name" value="cNMP-bd_dom"/>
</dbReference>
<dbReference type="PANTHER" id="PTHR35535:SF2">
    <property type="entry name" value="DUF306 DOMAIN-CONTAINING PROTEIN"/>
    <property type="match status" value="1"/>
</dbReference>
<evidence type="ECO:0000313" key="2">
    <source>
        <dbReference type="EMBL" id="AKB29262.1"/>
    </source>
</evidence>
<dbReference type="PROSITE" id="PS51257">
    <property type="entry name" value="PROKAR_LIPOPROTEIN"/>
    <property type="match status" value="1"/>
</dbReference>
<organism evidence="2 3">
    <name type="scientific">Methanosarcina siciliae T4/M</name>
    <dbReference type="NCBI Taxonomy" id="1434120"/>
    <lineage>
        <taxon>Archaea</taxon>
        <taxon>Methanobacteriati</taxon>
        <taxon>Methanobacteriota</taxon>
        <taxon>Stenosarchaea group</taxon>
        <taxon>Methanomicrobia</taxon>
        <taxon>Methanosarcinales</taxon>
        <taxon>Methanosarcinaceae</taxon>
        <taxon>Methanosarcina</taxon>
    </lineage>
</organism>
<dbReference type="PROSITE" id="PS50042">
    <property type="entry name" value="CNMP_BINDING_3"/>
    <property type="match status" value="1"/>
</dbReference>
<proteinExistence type="predicted"/>
<dbReference type="Proteomes" id="UP000033111">
    <property type="component" value="Chromosome"/>
</dbReference>
<protein>
    <recommendedName>
        <fullName evidence="1">Cyclic nucleotide-binding domain-containing protein</fullName>
    </recommendedName>
</protein>
<accession>A0A0E3P688</accession>
<dbReference type="InterPro" id="IPR038670">
    <property type="entry name" value="HslJ-like_sf"/>
</dbReference>
<dbReference type="PANTHER" id="PTHR35535">
    <property type="entry name" value="HEAT SHOCK PROTEIN HSLJ"/>
    <property type="match status" value="1"/>
</dbReference>
<dbReference type="AlphaFoldDB" id="A0A0E3P688"/>
<dbReference type="HOGENOM" id="CLU_1438138_0_0_2"/>
<name>A0A0E3P688_9EURY</name>
<dbReference type="InterPro" id="IPR005184">
    <property type="entry name" value="DUF306_Meta_HslJ"/>
</dbReference>
<dbReference type="PATRIC" id="fig|1434120.4.peg.3334"/>
<dbReference type="EMBL" id="CP009506">
    <property type="protein sequence ID" value="AKB29262.1"/>
    <property type="molecule type" value="Genomic_DNA"/>
</dbReference>